<dbReference type="PANTHER" id="PTHR32305:SF15">
    <property type="entry name" value="PROTEIN RHSA-RELATED"/>
    <property type="match status" value="1"/>
</dbReference>
<dbReference type="Pfam" id="PF03534">
    <property type="entry name" value="SpvB"/>
    <property type="match status" value="1"/>
</dbReference>
<protein>
    <recommendedName>
        <fullName evidence="6">Insecticide toxin TcdB middle/N-terminal domain-containing protein</fullName>
    </recommendedName>
</protein>
<evidence type="ECO:0000256" key="3">
    <source>
        <dbReference type="ARBA" id="ARBA00023026"/>
    </source>
</evidence>
<dbReference type="InterPro" id="IPR003284">
    <property type="entry name" value="Sal_SpvB"/>
</dbReference>
<organism evidence="4 5">
    <name type="scientific">Marinomonas transparens</name>
    <dbReference type="NCBI Taxonomy" id="2795388"/>
    <lineage>
        <taxon>Bacteria</taxon>
        <taxon>Pseudomonadati</taxon>
        <taxon>Pseudomonadota</taxon>
        <taxon>Gammaproteobacteria</taxon>
        <taxon>Oceanospirillales</taxon>
        <taxon>Oceanospirillaceae</taxon>
        <taxon>Marinomonas</taxon>
    </lineage>
</organism>
<dbReference type="InterPro" id="IPR028994">
    <property type="entry name" value="Integrin_alpha_N"/>
</dbReference>
<dbReference type="InterPro" id="IPR031325">
    <property type="entry name" value="RHS_repeat"/>
</dbReference>
<dbReference type="Proteomes" id="UP000628710">
    <property type="component" value="Unassembled WGS sequence"/>
</dbReference>
<evidence type="ECO:0000313" key="5">
    <source>
        <dbReference type="Proteomes" id="UP000628710"/>
    </source>
</evidence>
<evidence type="ECO:0000256" key="1">
    <source>
        <dbReference type="ARBA" id="ARBA00004613"/>
    </source>
</evidence>
<comment type="subcellular location">
    <subcellularLocation>
        <location evidence="1">Secreted</location>
    </subcellularLocation>
</comment>
<comment type="caution">
    <text evidence="4">The sequence shown here is derived from an EMBL/GenBank/DDBJ whole genome shotgun (WGS) entry which is preliminary data.</text>
</comment>
<feature type="non-terminal residue" evidence="4">
    <location>
        <position position="1529"/>
    </location>
</feature>
<dbReference type="GO" id="GO:0005576">
    <property type="term" value="C:extracellular region"/>
    <property type="evidence" value="ECO:0007669"/>
    <property type="project" value="UniProtKB-SubCell"/>
</dbReference>
<dbReference type="EMBL" id="JAEMNX010000027">
    <property type="protein sequence ID" value="MBJ7539622.1"/>
    <property type="molecule type" value="Genomic_DNA"/>
</dbReference>
<accession>A0A934JZ89</accession>
<reference evidence="4" key="1">
    <citation type="submission" date="2020-12" db="EMBL/GenBank/DDBJ databases">
        <title>Marinomonas arctica sp. nov., a psychrotolerant bacterium isolated from the Arctic.</title>
        <authorList>
            <person name="Zhang Y."/>
        </authorList>
    </citation>
    <scope>NUCLEOTIDE SEQUENCE</scope>
    <source>
        <strain evidence="4">C1424</strain>
    </source>
</reference>
<dbReference type="Gene3D" id="2.40.128.340">
    <property type="match status" value="1"/>
</dbReference>
<dbReference type="NCBIfam" id="TIGR01643">
    <property type="entry name" value="YD_repeat_2x"/>
    <property type="match status" value="2"/>
</dbReference>
<dbReference type="InterPro" id="IPR050708">
    <property type="entry name" value="T6SS_VgrG/RHS"/>
</dbReference>
<name>A0A934JZ89_9GAMM</name>
<dbReference type="Pfam" id="PF05593">
    <property type="entry name" value="RHS_repeat"/>
    <property type="match status" value="1"/>
</dbReference>
<gene>
    <name evidence="4" type="ORF">I8J31_18250</name>
</gene>
<dbReference type="Gene3D" id="2.180.10.10">
    <property type="entry name" value="RHS repeat-associated core"/>
    <property type="match status" value="2"/>
</dbReference>
<keyword evidence="5" id="KW-1185">Reference proteome</keyword>
<evidence type="ECO:0008006" key="6">
    <source>
        <dbReference type="Google" id="ProtNLM"/>
    </source>
</evidence>
<dbReference type="GO" id="GO:0005737">
    <property type="term" value="C:cytoplasm"/>
    <property type="evidence" value="ECO:0007669"/>
    <property type="project" value="InterPro"/>
</dbReference>
<keyword evidence="2" id="KW-0964">Secreted</keyword>
<evidence type="ECO:0000313" key="4">
    <source>
        <dbReference type="EMBL" id="MBJ7539622.1"/>
    </source>
</evidence>
<keyword evidence="3" id="KW-0843">Virulence</keyword>
<sequence length="1529" mass="169899">MSISSASFAATLAGSLQGKFSINDHGAAIYSIGVAVPPGVGGLEPTLSLEYNSQSKGGLLGVGWNYASLTTISRCGQSKAIEGSFFTPGIHFDYGDRYCLNGERLITDGTYGANGTTYATETDKWLKAESVGSCGNGPCTFLVADAQGTKHVYGGDSNTGLFKAIGRDERLYFPLTSSTDRNGNVINYQYQLFADGEVLLTAIEYNQNKVVFNYEARPDTSHHYLAGQLYKSTQRLTSITTYASSSLVQTYQLSYDTSPTTERSRITSIQRCGNNDCLPVTVFDYKESALTGLTSISNVSVGGWSDVGSSHQRRYLSFDHDLDGKTDLIEIFKDGGKAGATVWFKGDVGFHAGPISDIGDWADIGSSYQREYLVMDHDRDGRTDIIELYESDGSTGAKVWRNSGSGFESGPQSEVGGWASIGSAHQRRHLVFDANKDGWTDIVELYRHENSYTAAKLWLNQQGNGFAGNNLDTSYVGNWSDVNSEKARRYLTVDANGDGMTDILEIYHLDGKTWVSRFISHGAGFNFDGNTLLDDWVDLGAANGHQFYPMDVNGDGLQDLVKLYQKGSNETGASIFWNTGTQFVKNSADSGLGNWKNTDSSESNANLYLPMDVNGDGRADLVKLYEYGLTTTRAEMWYGSNDGFIQGVNFHLGDRSSTNAPDARRYLPMDTNGDGLAEIVELYKYNDDNTHASILQFDLQADQDQIIAITDGLGEQTTITYSPLSNPEVYSRDKSVSGEESNAAWRNITFPLQVVQQHQVKRSASADCSALDAINDAQSDTIDTGCYQFTYQYEEAIADLDRGWQGFKRLMITDEQYNTEVTQTYSVDYPLTGRLLNKTTREADTQNLMSREEYAYHTCRGDSDSYGHCKSLPSRAHRVFLDDKSLHHYTLGTPNYTLMTRYGYYQPHLSNGQPITVTYDGDAKLAEGDGANTLCYQFASATDEQWWKRSFATHIKQTHWQYGNCFSAATAWSTAFDLNWKTFAFDEQMNVVSKSVYLDKTSSGDLSGHWLTTTSTYDGYGNLLTQTQPTGLVTEFLYDATHTFVKEQSSIGAGLTLTSTFEYDAGTGQRILETSPQGFQSKFILDDVGRAIEIQQTGPDGSLVTMATRTYQKSPTQTDRIEVITRHRKDWNNDVVSSWPSSTKLYDGMGTAFEAYKPGDSWQHTITGDQTYNHKGQVNKAYFAYLGNSTSDRGEYNQYSYDEHGRLTRIESSFDGQATEYDYNLHDDRAIIKKMDSPVSDGAQVTYKTQHNTRGKVIAQTGPSGGITRYEYDPLNRVTKITDPLGQQRFLTYNSLGQKLSDSTAETGTMTYAYDSYGRLSSQSDATGRTVTRTYDQRSRIIKQVAQYEKGTTETGYTYKDTSDMGPALFGRLSSTSVTTNDQTVVTNTYRYNLKGLKTQHYYMMDLNNSGNPDEVQDTHLIEFSYDAMDQLASLTYPDGSVVSYHHGQDDNNLLTRVDYDYAVNDGVNNTQATLAHYQNYHVNGKAKDITYGNGITETRAFDEIGRLLTSDIANTSNPLLQRSYTWNR</sequence>
<proteinExistence type="predicted"/>
<dbReference type="SUPFAM" id="SSF69318">
    <property type="entry name" value="Integrin alpha N-terminal domain"/>
    <property type="match status" value="1"/>
</dbReference>
<dbReference type="InterPro" id="IPR006530">
    <property type="entry name" value="YD"/>
</dbReference>
<dbReference type="RefSeq" id="WP_199470014.1">
    <property type="nucleotide sequence ID" value="NZ_JAEMNX010000027.1"/>
</dbReference>
<evidence type="ECO:0000256" key="2">
    <source>
        <dbReference type="ARBA" id="ARBA00022525"/>
    </source>
</evidence>
<dbReference type="PANTHER" id="PTHR32305">
    <property type="match status" value="1"/>
</dbReference>